<dbReference type="Proteomes" id="UP000239936">
    <property type="component" value="Unassembled WGS sequence"/>
</dbReference>
<comment type="caution">
    <text evidence="2">The sequence shown here is derived from an EMBL/GenBank/DDBJ whole genome shotgun (WGS) entry which is preliminary data.</text>
</comment>
<name>A0A2S7XMT4_9GAMM</name>
<sequence>MYKLKKANSGFWSGESDETEGQVAAVVSDFLVIGDIRDLHQEGKNFIEGKDVDEVAVALSGMGVVATGAVLMTVGTAAAAKPAISFLKIANKAGKMPKWLGQSLIESAEFAKKTKNLDHITGLFSDIQELYKTAGVRSTLELLGKSKNLDDFRRLAKFGNTFGKKTATLLEVAGDDAITVYQRFGNASKNTFLESTTFGKDGVKAFEKHGAEKFQKFLETEKATSTVRRRMTNLEKQIVESGRKTKFSGQDFIKRDELFESTFTDAAGRTNVDRMKKGLAPLGKDGSPINLHHMKQQNNGIIVEVSYTEHKEYSDVLHRYAGKNESEIDRAAFDKLRSSYWKDRAKEF</sequence>
<keyword evidence="3" id="KW-1185">Reference proteome</keyword>
<evidence type="ECO:0000313" key="2">
    <source>
        <dbReference type="EMBL" id="PQJ94966.1"/>
    </source>
</evidence>
<reference evidence="2 3" key="1">
    <citation type="submission" date="2018-01" db="EMBL/GenBank/DDBJ databases">
        <title>The complete genome sequence of Chromatium okenii LaCa, a purple sulfur bacterium with a turbulent life.</title>
        <authorList>
            <person name="Luedin S.M."/>
            <person name="Liechti N."/>
            <person name="Storelli N."/>
            <person name="Danza F."/>
            <person name="Wittwer M."/>
            <person name="Pothier J.F."/>
            <person name="Tonolla M.A."/>
        </authorList>
    </citation>
    <scope>NUCLEOTIDE SEQUENCE [LARGE SCALE GENOMIC DNA]</scope>
    <source>
        <strain evidence="2 3">LaCa</strain>
    </source>
</reference>
<evidence type="ECO:0000313" key="3">
    <source>
        <dbReference type="Proteomes" id="UP000239936"/>
    </source>
</evidence>
<protein>
    <recommendedName>
        <fullName evidence="1">LHH domain-containing protein</fullName>
    </recommendedName>
</protein>
<proteinExistence type="predicted"/>
<feature type="domain" description="LHH" evidence="1">
    <location>
        <begin position="270"/>
        <end position="347"/>
    </location>
</feature>
<accession>A0A2S7XMT4</accession>
<dbReference type="OrthoDB" id="8895063at2"/>
<evidence type="ECO:0000259" key="1">
    <source>
        <dbReference type="Pfam" id="PF14411"/>
    </source>
</evidence>
<organism evidence="2 3">
    <name type="scientific">Chromatium okenii</name>
    <dbReference type="NCBI Taxonomy" id="61644"/>
    <lineage>
        <taxon>Bacteria</taxon>
        <taxon>Pseudomonadati</taxon>
        <taxon>Pseudomonadota</taxon>
        <taxon>Gammaproteobacteria</taxon>
        <taxon>Chromatiales</taxon>
        <taxon>Chromatiaceae</taxon>
        <taxon>Chromatium</taxon>
    </lineage>
</organism>
<dbReference type="EMBL" id="PPGH01000038">
    <property type="protein sequence ID" value="PQJ94966.1"/>
    <property type="molecule type" value="Genomic_DNA"/>
</dbReference>
<dbReference type="AlphaFoldDB" id="A0A2S7XMT4"/>
<dbReference type="InterPro" id="IPR026834">
    <property type="entry name" value="LHH"/>
</dbReference>
<dbReference type="RefSeq" id="WP_146108868.1">
    <property type="nucleotide sequence ID" value="NZ_PPGH01000038.1"/>
</dbReference>
<gene>
    <name evidence="2" type="ORF">CXB77_17800</name>
</gene>
<dbReference type="Pfam" id="PF14411">
    <property type="entry name" value="LHH"/>
    <property type="match status" value="1"/>
</dbReference>